<dbReference type="EMBL" id="BAMD01000045">
    <property type="protein sequence ID" value="GAF04449.1"/>
    <property type="molecule type" value="Genomic_DNA"/>
</dbReference>
<accession>W7YPT1</accession>
<evidence type="ECO:0000313" key="2">
    <source>
        <dbReference type="EMBL" id="GAF04449.1"/>
    </source>
</evidence>
<dbReference type="InterPro" id="IPR021962">
    <property type="entry name" value="Lipl32"/>
</dbReference>
<keyword evidence="3" id="KW-1185">Reference proteome</keyword>
<keyword evidence="2" id="KW-0449">Lipoprotein</keyword>
<dbReference type="Proteomes" id="UP000019402">
    <property type="component" value="Unassembled WGS sequence"/>
</dbReference>
<dbReference type="eggNOG" id="ENOG502Z81K">
    <property type="taxonomic scope" value="Bacteria"/>
</dbReference>
<comment type="caution">
    <text evidence="2">The sequence shown here is derived from an EMBL/GenBank/DDBJ whole genome shotgun (WGS) entry which is preliminary data.</text>
</comment>
<dbReference type="Pfam" id="PF12103">
    <property type="entry name" value="Lipl32"/>
    <property type="match status" value="1"/>
</dbReference>
<gene>
    <name evidence="2" type="ORF">JCM21142_83155</name>
</gene>
<name>W7YPT1_9BACT</name>
<organism evidence="2 3">
    <name type="scientific">Saccharicrinis fermentans DSM 9555 = JCM 21142</name>
    <dbReference type="NCBI Taxonomy" id="869213"/>
    <lineage>
        <taxon>Bacteria</taxon>
        <taxon>Pseudomonadati</taxon>
        <taxon>Bacteroidota</taxon>
        <taxon>Bacteroidia</taxon>
        <taxon>Marinilabiliales</taxon>
        <taxon>Marinilabiliaceae</taxon>
        <taxon>Saccharicrinis</taxon>
    </lineage>
</organism>
<protein>
    <submittedName>
        <fullName evidence="2">Surface lipoprotein</fullName>
    </submittedName>
</protein>
<feature type="domain" description="Surface lipoprotein of Spirochaetales order" evidence="1">
    <location>
        <begin position="60"/>
        <end position="236"/>
    </location>
</feature>
<evidence type="ECO:0000259" key="1">
    <source>
        <dbReference type="Pfam" id="PF12103"/>
    </source>
</evidence>
<reference evidence="2 3" key="1">
    <citation type="journal article" date="2014" name="Genome Announc.">
        <title>Draft Genome Sequence of Cytophaga fermentans JCM 21142T, a Facultative Anaerobe Isolated from Marine Mud.</title>
        <authorList>
            <person name="Starns D."/>
            <person name="Oshima K."/>
            <person name="Suda W."/>
            <person name="Iino T."/>
            <person name="Yuki M."/>
            <person name="Inoue J."/>
            <person name="Kitamura K."/>
            <person name="Iida T."/>
            <person name="Darby A."/>
            <person name="Hattori M."/>
            <person name="Ohkuma M."/>
        </authorList>
    </citation>
    <scope>NUCLEOTIDE SEQUENCE [LARGE SCALE GENOMIC DNA]</scope>
    <source>
        <strain evidence="2 3">JCM 21142</strain>
    </source>
</reference>
<dbReference type="AlphaFoldDB" id="W7YPT1"/>
<proteinExistence type="predicted"/>
<evidence type="ECO:0000313" key="3">
    <source>
        <dbReference type="Proteomes" id="UP000019402"/>
    </source>
</evidence>
<sequence length="250" mass="27583">MDKRNVEPRIRINKHYKQMKMKKTLTILGITLIAALTLSNVSAQKLGKFGSLTTKKVGPKTVAVPYTDVVTYLGFAAPNTEDAVVDGKKFYYIYLWVPAVAPEIGVRMMSPVGSTKIKNAIESKGYTENKDSKDYFDTYITIEKSNILTKDKISAEGVKDAKWTVLSRNDDSSEMPKNPAGRKYNSLLRYKSKAGDPLKALSVGLYRIGFTTYKKGEVNGTFLAQVATPVALPGVGIAKTIDELLTQINE</sequence>